<organism evidence="1 2">
    <name type="scientific">Streptomyces fradiae</name>
    <name type="common">Streptomyces roseoflavus</name>
    <dbReference type="NCBI Taxonomy" id="1906"/>
    <lineage>
        <taxon>Bacteria</taxon>
        <taxon>Bacillati</taxon>
        <taxon>Actinomycetota</taxon>
        <taxon>Actinomycetes</taxon>
        <taxon>Kitasatosporales</taxon>
        <taxon>Streptomycetaceae</taxon>
        <taxon>Streptomyces</taxon>
    </lineage>
</organism>
<evidence type="ECO:0000313" key="1">
    <source>
        <dbReference type="EMBL" id="KNE79088.1"/>
    </source>
</evidence>
<accession>A0ACC4W3I4</accession>
<dbReference type="Proteomes" id="UP000037185">
    <property type="component" value="Unassembled WGS sequence"/>
</dbReference>
<gene>
    <name evidence="1" type="ORF">ADZ36_29555</name>
</gene>
<comment type="caution">
    <text evidence="1">The sequence shown here is derived from an EMBL/GenBank/DDBJ whole genome shotgun (WGS) entry which is preliminary data.</text>
</comment>
<reference evidence="1" key="1">
    <citation type="submission" date="2015-07" db="EMBL/GenBank/DDBJ databases">
        <title>Draft genome sequence of Streptomyces fradiae, a resistant strain to nitron-oligomycin.</title>
        <authorList>
            <person name="Vatlin A.A."/>
            <person name="Bekker O.B."/>
            <person name="Danilenko V.N."/>
        </authorList>
    </citation>
    <scope>NUCLEOTIDE SEQUENCE</scope>
    <source>
        <strain evidence="1">Olg1-1</strain>
    </source>
</reference>
<keyword evidence="2" id="KW-1185">Reference proteome</keyword>
<name>A0ACC4W3I4_STRFR</name>
<dbReference type="EMBL" id="LGSP01000106">
    <property type="protein sequence ID" value="KNE79088.1"/>
    <property type="molecule type" value="Genomic_DNA"/>
</dbReference>
<protein>
    <submittedName>
        <fullName evidence="1">Uncharacterized protein</fullName>
    </submittedName>
</protein>
<proteinExistence type="predicted"/>
<sequence>MDWLKRLPVVGPAATRLLRTHAGRAYQRLDEVHWDRLAAAITFFSFIAVFPLLSLGASITAALLGPDQVRELQRQVAEQVPLSAERLDLAELVTNAGAVGLISGSVLLVVGTRWVGSLRECLRTVWLKEEDPGNPVVLRLKDIAVLMGLAVTGLCAVAGSAFASSAVGWAAGRLGLDEGGVGSVLLFLAGLGIGILADFLMLSYLLTRLPQVHPERRAVIFAGLIGAVGFELLKLLLSGYLQGVAGKSMYGAFGVPVALLLWISLMARLLLYCAAWTATELPRPAGATASGTGVSPAAPPASPPGTSRKPGSPQASPAPSASPASPASTASTASGTAEPPPERPEPPERPGSPPGGALPAPAAASGGEPAAPSRPAPPAARP</sequence>
<evidence type="ECO:0000313" key="2">
    <source>
        <dbReference type="Proteomes" id="UP000037185"/>
    </source>
</evidence>